<comment type="caution">
    <text evidence="2">The sequence shown here is derived from an EMBL/GenBank/DDBJ whole genome shotgun (WGS) entry which is preliminary data.</text>
</comment>
<gene>
    <name evidence="2" type="ORF">CYY_008507</name>
</gene>
<comment type="similarity">
    <text evidence="1">Belongs to the histone H2A family.</text>
</comment>
<name>A0A8J4PLI6_9MYCE</name>
<comment type="subcellular location">
    <subcellularLocation>
        <location evidence="1">Nucleus</location>
    </subcellularLocation>
</comment>
<comment type="subunit">
    <text evidence="1">The nucleosome is a histone octamer containing two molecules each of H2A, H2B, H3 and H4 assembled in one H3-H4 heterotetramer and two H2A-H2B heterodimers. The octamer wraps approximately 147 bp of DNA.</text>
</comment>
<keyword evidence="3" id="KW-1185">Reference proteome</keyword>
<keyword evidence="1" id="KW-0539">Nucleus</keyword>
<dbReference type="InterPro" id="IPR009072">
    <property type="entry name" value="Histone-fold"/>
</dbReference>
<proteinExistence type="inferred from homology"/>
<dbReference type="CDD" id="cd00074">
    <property type="entry name" value="HFD_H2A"/>
    <property type="match status" value="1"/>
</dbReference>
<evidence type="ECO:0000256" key="1">
    <source>
        <dbReference type="RuleBase" id="RU003767"/>
    </source>
</evidence>
<sequence>MVRRGRVKPQQYTHRGYHAKHPREARFYKKLLKQVSNNKIRLAVTSSHVLTSLIRNFTKELVDVAIEATIYRGKGTLTARSIQCGLRVCLGGGQLLHFAIVHGMSAVTKMHLKDKPIIPVSYIRNQIKSSLTRLRVAKDACVYLSAVIEYLCFEILELSFNTANNMKLTQITPRHIFLSINDDPELCKAFNKPGTVFVQGGSASFHVKNNNVQE</sequence>
<organism evidence="2 3">
    <name type="scientific">Polysphondylium violaceum</name>
    <dbReference type="NCBI Taxonomy" id="133409"/>
    <lineage>
        <taxon>Eukaryota</taxon>
        <taxon>Amoebozoa</taxon>
        <taxon>Evosea</taxon>
        <taxon>Eumycetozoa</taxon>
        <taxon>Dictyostelia</taxon>
        <taxon>Dictyosteliales</taxon>
        <taxon>Dictyosteliaceae</taxon>
        <taxon>Polysphondylium</taxon>
    </lineage>
</organism>
<dbReference type="SUPFAM" id="SSF47113">
    <property type="entry name" value="Histone-fold"/>
    <property type="match status" value="2"/>
</dbReference>
<dbReference type="GO" id="GO:0000786">
    <property type="term" value="C:nucleosome"/>
    <property type="evidence" value="ECO:0007669"/>
    <property type="project" value="UniProtKB-KW"/>
</dbReference>
<dbReference type="GO" id="GO:0005634">
    <property type="term" value="C:nucleus"/>
    <property type="evidence" value="ECO:0007669"/>
    <property type="project" value="UniProtKB-SubCell"/>
</dbReference>
<keyword evidence="1" id="KW-0544">Nucleosome core</keyword>
<dbReference type="OrthoDB" id="30550at2759"/>
<dbReference type="EMBL" id="AJWJ01000530">
    <property type="protein sequence ID" value="KAF2070180.1"/>
    <property type="molecule type" value="Genomic_DNA"/>
</dbReference>
<dbReference type="SMART" id="SM00414">
    <property type="entry name" value="H2A"/>
    <property type="match status" value="1"/>
</dbReference>
<evidence type="ECO:0000313" key="3">
    <source>
        <dbReference type="Proteomes" id="UP000695562"/>
    </source>
</evidence>
<dbReference type="InterPro" id="IPR002119">
    <property type="entry name" value="Histone_H2A"/>
</dbReference>
<dbReference type="GO" id="GO:0030527">
    <property type="term" value="F:structural constituent of chromatin"/>
    <property type="evidence" value="ECO:0007669"/>
    <property type="project" value="InterPro"/>
</dbReference>
<accession>A0A8J4PLI6</accession>
<keyword evidence="1" id="KW-0158">Chromosome</keyword>
<dbReference type="PANTHER" id="PTHR23430">
    <property type="entry name" value="HISTONE H2A"/>
    <property type="match status" value="1"/>
</dbReference>
<dbReference type="Proteomes" id="UP000695562">
    <property type="component" value="Unassembled WGS sequence"/>
</dbReference>
<dbReference type="GO" id="GO:0046982">
    <property type="term" value="F:protein heterodimerization activity"/>
    <property type="evidence" value="ECO:0007669"/>
    <property type="project" value="InterPro"/>
</dbReference>
<dbReference type="PRINTS" id="PR00620">
    <property type="entry name" value="HISTONEH2A"/>
</dbReference>
<dbReference type="AlphaFoldDB" id="A0A8J4PLI6"/>
<keyword evidence="1" id="KW-0238">DNA-binding</keyword>
<evidence type="ECO:0000313" key="2">
    <source>
        <dbReference type="EMBL" id="KAF2070180.1"/>
    </source>
</evidence>
<reference evidence="2" key="1">
    <citation type="submission" date="2020-01" db="EMBL/GenBank/DDBJ databases">
        <title>Development of genomics and gene disruption for Polysphondylium violaceum indicates a role for the polyketide synthase stlB in stalk morphogenesis.</title>
        <authorList>
            <person name="Narita B."/>
            <person name="Kawabe Y."/>
            <person name="Kin K."/>
            <person name="Saito T."/>
            <person name="Gibbs R."/>
            <person name="Kuspa A."/>
            <person name="Muzny D."/>
            <person name="Queller D."/>
            <person name="Richards S."/>
            <person name="Strassman J."/>
            <person name="Sucgang R."/>
            <person name="Worley K."/>
            <person name="Schaap P."/>
        </authorList>
    </citation>
    <scope>NUCLEOTIDE SEQUENCE</scope>
    <source>
        <strain evidence="2">QSvi11</strain>
    </source>
</reference>
<protein>
    <recommendedName>
        <fullName evidence="1">Histone H2A</fullName>
    </recommendedName>
</protein>
<dbReference type="Gene3D" id="1.10.20.10">
    <property type="entry name" value="Histone, subunit A"/>
    <property type="match status" value="1"/>
</dbReference>
<dbReference type="GO" id="GO:0003677">
    <property type="term" value="F:DNA binding"/>
    <property type="evidence" value="ECO:0007669"/>
    <property type="project" value="UniProtKB-KW"/>
</dbReference>